<dbReference type="PANTHER" id="PTHR34861">
    <property type="match status" value="1"/>
</dbReference>
<dbReference type="Proteomes" id="UP001217417">
    <property type="component" value="Unassembled WGS sequence"/>
</dbReference>
<accession>A0AAD7QN83</accession>
<dbReference type="EMBL" id="JARPMG010000009">
    <property type="protein sequence ID" value="KAJ8098100.1"/>
    <property type="molecule type" value="Genomic_DNA"/>
</dbReference>
<evidence type="ECO:0000313" key="2">
    <source>
        <dbReference type="Proteomes" id="UP001217417"/>
    </source>
</evidence>
<name>A0AAD7QN83_9ASCO</name>
<sequence>MSASQQSLSLWASIRAIQLMSMAAPNRSNYNPSKSFNEVPSYDSLPYKRRFWVWGPPGSREEGLGMLNLLTPEHVARSAASEIRNGERVGLGWEFHKLEVPPFGRVPFQINVHPIGYARLSL</sequence>
<keyword evidence="2" id="KW-1185">Reference proteome</keyword>
<proteinExistence type="predicted"/>
<dbReference type="GeneID" id="80885570"/>
<reference evidence="1" key="1">
    <citation type="submission" date="2023-03" db="EMBL/GenBank/DDBJ databases">
        <title>Near-Complete genome sequence of Lipomyces tetrasporous NRRL Y-64009, an oleaginous yeast capable of growing on lignocellulosic hydrolysates.</title>
        <authorList>
            <consortium name="Lawrence Berkeley National Laboratory"/>
            <person name="Jagtap S.S."/>
            <person name="Liu J.-J."/>
            <person name="Walukiewicz H.E."/>
            <person name="Pangilinan J."/>
            <person name="Lipzen A."/>
            <person name="Ahrendt S."/>
            <person name="Koriabine M."/>
            <person name="Cobaugh K."/>
            <person name="Salamov A."/>
            <person name="Yoshinaga Y."/>
            <person name="Ng V."/>
            <person name="Daum C."/>
            <person name="Grigoriev I.V."/>
            <person name="Slininger P.J."/>
            <person name="Dien B.S."/>
            <person name="Jin Y.-S."/>
            <person name="Rao C.V."/>
        </authorList>
    </citation>
    <scope>NUCLEOTIDE SEQUENCE</scope>
    <source>
        <strain evidence="1">NRRL Y-64009</strain>
    </source>
</reference>
<protein>
    <submittedName>
        <fullName evidence="1">Uncharacterized protein</fullName>
    </submittedName>
</protein>
<evidence type="ECO:0000313" key="1">
    <source>
        <dbReference type="EMBL" id="KAJ8098100.1"/>
    </source>
</evidence>
<dbReference type="PANTHER" id="PTHR34861:SF11">
    <property type="entry name" value="CYCLASE"/>
    <property type="match status" value="1"/>
</dbReference>
<dbReference type="AlphaFoldDB" id="A0AAD7QN83"/>
<dbReference type="RefSeq" id="XP_056041550.1">
    <property type="nucleotide sequence ID" value="XM_056190404.1"/>
</dbReference>
<gene>
    <name evidence="1" type="ORF">POJ06DRAFT_292717</name>
</gene>
<organism evidence="1 2">
    <name type="scientific">Lipomyces tetrasporus</name>
    <dbReference type="NCBI Taxonomy" id="54092"/>
    <lineage>
        <taxon>Eukaryota</taxon>
        <taxon>Fungi</taxon>
        <taxon>Dikarya</taxon>
        <taxon>Ascomycota</taxon>
        <taxon>Saccharomycotina</taxon>
        <taxon>Lipomycetes</taxon>
        <taxon>Lipomycetales</taxon>
        <taxon>Lipomycetaceae</taxon>
        <taxon>Lipomyces</taxon>
    </lineage>
</organism>
<comment type="caution">
    <text evidence="1">The sequence shown here is derived from an EMBL/GenBank/DDBJ whole genome shotgun (WGS) entry which is preliminary data.</text>
</comment>